<reference evidence="1 2" key="1">
    <citation type="journal article" date="2019" name="Sci. Rep.">
        <title>Orb-weaving spider Araneus ventricosus genome elucidates the spidroin gene catalogue.</title>
        <authorList>
            <person name="Kono N."/>
            <person name="Nakamura H."/>
            <person name="Ohtoshi R."/>
            <person name="Moran D.A.P."/>
            <person name="Shinohara A."/>
            <person name="Yoshida Y."/>
            <person name="Fujiwara M."/>
            <person name="Mori M."/>
            <person name="Tomita M."/>
            <person name="Arakawa K."/>
        </authorList>
    </citation>
    <scope>NUCLEOTIDE SEQUENCE [LARGE SCALE GENOMIC DNA]</scope>
</reference>
<sequence>MGVQRPRKQLLEAEEVVMTSCSLRKAVGKYGTNFMTVQRCCSKIKTAIDMGWSKYKSAASDWLSAFLKRKADIHCRTVPHHLERVSPDRSSFQPIHLGGTFMEARCKRHNWSLQSPRATVHTPPSRFLDRASFALQHFVVDVNRTKSICLPYIFS</sequence>
<dbReference type="EMBL" id="BGPR01000063">
    <property type="protein sequence ID" value="GBL89067.1"/>
    <property type="molecule type" value="Genomic_DNA"/>
</dbReference>
<proteinExistence type="predicted"/>
<name>A0A4Y2BBA6_ARAVE</name>
<gene>
    <name evidence="1" type="ORF">AVEN_255207_1</name>
</gene>
<dbReference type="Proteomes" id="UP000499080">
    <property type="component" value="Unassembled WGS sequence"/>
</dbReference>
<dbReference type="AlphaFoldDB" id="A0A4Y2BBA6"/>
<organism evidence="1 2">
    <name type="scientific">Araneus ventricosus</name>
    <name type="common">Orbweaver spider</name>
    <name type="synonym">Epeira ventricosa</name>
    <dbReference type="NCBI Taxonomy" id="182803"/>
    <lineage>
        <taxon>Eukaryota</taxon>
        <taxon>Metazoa</taxon>
        <taxon>Ecdysozoa</taxon>
        <taxon>Arthropoda</taxon>
        <taxon>Chelicerata</taxon>
        <taxon>Arachnida</taxon>
        <taxon>Araneae</taxon>
        <taxon>Araneomorphae</taxon>
        <taxon>Entelegynae</taxon>
        <taxon>Araneoidea</taxon>
        <taxon>Araneidae</taxon>
        <taxon>Araneus</taxon>
    </lineage>
</organism>
<evidence type="ECO:0000313" key="2">
    <source>
        <dbReference type="Proteomes" id="UP000499080"/>
    </source>
</evidence>
<protein>
    <submittedName>
        <fullName evidence="1">Uncharacterized protein</fullName>
    </submittedName>
</protein>
<keyword evidence="2" id="KW-1185">Reference proteome</keyword>
<accession>A0A4Y2BBA6</accession>
<comment type="caution">
    <text evidence="1">The sequence shown here is derived from an EMBL/GenBank/DDBJ whole genome shotgun (WGS) entry which is preliminary data.</text>
</comment>
<evidence type="ECO:0000313" key="1">
    <source>
        <dbReference type="EMBL" id="GBL89067.1"/>
    </source>
</evidence>